<accession>A0A8J8SAY8</accession>
<dbReference type="KEGG" id="vgu:HYG85_02215"/>
<dbReference type="Proteomes" id="UP000677305">
    <property type="component" value="Chromosome"/>
</dbReference>
<sequence length="99" mass="11456">MYIYENNSTNNSYQGCRVITVDDIESNEDNLLNTWVIIKLLNNSFYQMYITEINDYGVGGTLYLGSVPDDTPPSYSLSIKADTFFLYDYIENMILENSY</sequence>
<protein>
    <submittedName>
        <fullName evidence="1">Uncharacterized protein</fullName>
    </submittedName>
</protein>
<organism evidence="1 2">
    <name type="scientific">Vallitalea guaymasensis</name>
    <dbReference type="NCBI Taxonomy" id="1185412"/>
    <lineage>
        <taxon>Bacteria</taxon>
        <taxon>Bacillati</taxon>
        <taxon>Bacillota</taxon>
        <taxon>Clostridia</taxon>
        <taxon>Lachnospirales</taxon>
        <taxon>Vallitaleaceae</taxon>
        <taxon>Vallitalea</taxon>
    </lineage>
</organism>
<reference evidence="1 2" key="1">
    <citation type="submission" date="2020-07" db="EMBL/GenBank/DDBJ databases">
        <title>Vallitalea guaymasensis genome.</title>
        <authorList>
            <person name="Postec A."/>
        </authorList>
    </citation>
    <scope>NUCLEOTIDE SEQUENCE [LARGE SCALE GENOMIC DNA]</scope>
    <source>
        <strain evidence="1 2">Ra1766G1</strain>
    </source>
</reference>
<gene>
    <name evidence="1" type="ORF">HYG85_02215</name>
</gene>
<keyword evidence="2" id="KW-1185">Reference proteome</keyword>
<dbReference type="AlphaFoldDB" id="A0A8J8SAY8"/>
<dbReference type="EMBL" id="CP058561">
    <property type="protein sequence ID" value="QUH27791.1"/>
    <property type="molecule type" value="Genomic_DNA"/>
</dbReference>
<evidence type="ECO:0000313" key="1">
    <source>
        <dbReference type="EMBL" id="QUH27791.1"/>
    </source>
</evidence>
<evidence type="ECO:0000313" key="2">
    <source>
        <dbReference type="Proteomes" id="UP000677305"/>
    </source>
</evidence>
<name>A0A8J8SAY8_9FIRM</name>
<dbReference type="RefSeq" id="WP_212692102.1">
    <property type="nucleotide sequence ID" value="NZ_CP058561.1"/>
</dbReference>
<proteinExistence type="predicted"/>